<dbReference type="GeneID" id="97183377"/>
<feature type="region of interest" description="Disordered" evidence="1">
    <location>
        <begin position="1"/>
        <end position="24"/>
    </location>
</feature>
<organism evidence="2 3">
    <name type="scientific">Sphingobacterium multivorum</name>
    <dbReference type="NCBI Taxonomy" id="28454"/>
    <lineage>
        <taxon>Bacteria</taxon>
        <taxon>Pseudomonadati</taxon>
        <taxon>Bacteroidota</taxon>
        <taxon>Sphingobacteriia</taxon>
        <taxon>Sphingobacteriales</taxon>
        <taxon>Sphingobacteriaceae</taxon>
        <taxon>Sphingobacterium</taxon>
    </lineage>
</organism>
<proteinExistence type="predicted"/>
<protein>
    <submittedName>
        <fullName evidence="2">Uncharacterized protein</fullName>
    </submittedName>
</protein>
<feature type="compositionally biased region" description="Polar residues" evidence="1">
    <location>
        <begin position="14"/>
        <end position="24"/>
    </location>
</feature>
<gene>
    <name evidence="2" type="ORF">NCTC11343_03522</name>
</gene>
<evidence type="ECO:0000313" key="3">
    <source>
        <dbReference type="Proteomes" id="UP000251241"/>
    </source>
</evidence>
<dbReference type="AlphaFoldDB" id="A0A2X2L3F0"/>
<sequence length="72" mass="7734">MAWFQLNDPINPGEPSSYQPVGSPSCSGNNQICAVQANNDGSGHPEITEDLRNEMLTALNTRTSSTNVQLKS</sequence>
<accession>A0A2X2L3F0</accession>
<name>A0A2X2L3F0_SPHMU</name>
<reference evidence="2 3" key="1">
    <citation type="submission" date="2018-06" db="EMBL/GenBank/DDBJ databases">
        <authorList>
            <consortium name="Pathogen Informatics"/>
            <person name="Doyle S."/>
        </authorList>
    </citation>
    <scope>NUCLEOTIDE SEQUENCE [LARGE SCALE GENOMIC DNA]</scope>
    <source>
        <strain evidence="2 3">NCTC11343</strain>
    </source>
</reference>
<dbReference type="EMBL" id="UAUU01000009">
    <property type="protein sequence ID" value="SPZ88499.1"/>
    <property type="molecule type" value="Genomic_DNA"/>
</dbReference>
<dbReference type="RefSeq" id="WP_112375332.1">
    <property type="nucleotide sequence ID" value="NZ_CP069793.1"/>
</dbReference>
<evidence type="ECO:0000256" key="1">
    <source>
        <dbReference type="SAM" id="MobiDB-lite"/>
    </source>
</evidence>
<dbReference type="Proteomes" id="UP000251241">
    <property type="component" value="Unassembled WGS sequence"/>
</dbReference>
<evidence type="ECO:0000313" key="2">
    <source>
        <dbReference type="EMBL" id="SPZ88499.1"/>
    </source>
</evidence>